<evidence type="ECO:0000256" key="2">
    <source>
        <dbReference type="SAM" id="Phobius"/>
    </source>
</evidence>
<feature type="transmembrane region" description="Helical" evidence="2">
    <location>
        <begin position="84"/>
        <end position="101"/>
    </location>
</feature>
<name>A0A9D7XQ74_9BACT</name>
<dbReference type="Proteomes" id="UP000808337">
    <property type="component" value="Unassembled WGS sequence"/>
</dbReference>
<reference evidence="3 4" key="1">
    <citation type="submission" date="2020-10" db="EMBL/GenBank/DDBJ databases">
        <title>Connecting structure to function with the recovery of over 1000 high-quality activated sludge metagenome-assembled genomes encoding full-length rRNA genes using long-read sequencing.</title>
        <authorList>
            <person name="Singleton C.M."/>
            <person name="Petriglieri F."/>
            <person name="Kristensen J.M."/>
            <person name="Kirkegaard R.H."/>
            <person name="Michaelsen T.Y."/>
            <person name="Andersen M.H."/>
            <person name="Karst S.M."/>
            <person name="Dueholm M.S."/>
            <person name="Nielsen P.H."/>
            <person name="Albertsen M."/>
        </authorList>
    </citation>
    <scope>NUCLEOTIDE SEQUENCE [LARGE SCALE GENOMIC DNA]</scope>
    <source>
        <strain evidence="3">Ribe_18-Q3-R11-54_MAXAC.273</strain>
    </source>
</reference>
<evidence type="ECO:0000313" key="3">
    <source>
        <dbReference type="EMBL" id="MBK9983890.1"/>
    </source>
</evidence>
<accession>A0A9D7XQ74</accession>
<feature type="compositionally biased region" description="Basic and acidic residues" evidence="1">
    <location>
        <begin position="27"/>
        <end position="38"/>
    </location>
</feature>
<feature type="transmembrane region" description="Helical" evidence="2">
    <location>
        <begin position="146"/>
        <end position="163"/>
    </location>
</feature>
<dbReference type="EMBL" id="JADKGY010000029">
    <property type="protein sequence ID" value="MBK9983890.1"/>
    <property type="molecule type" value="Genomic_DNA"/>
</dbReference>
<keyword evidence="2" id="KW-1133">Transmembrane helix</keyword>
<keyword evidence="2" id="KW-0472">Membrane</keyword>
<feature type="transmembrane region" description="Helical" evidence="2">
    <location>
        <begin position="108"/>
        <end position="126"/>
    </location>
</feature>
<protein>
    <submittedName>
        <fullName evidence="3">Sulfite exporter TauE/SafE family protein</fullName>
    </submittedName>
</protein>
<proteinExistence type="predicted"/>
<evidence type="ECO:0000256" key="1">
    <source>
        <dbReference type="SAM" id="MobiDB-lite"/>
    </source>
</evidence>
<sequence length="367" mass="42748">MGRIKIRSREKSRYYLKRKIEDFERNQRNENEELENQKRFSQRTQKPTTHNDSDENESGNCLGKIIGIGLVVAAVIWFVFSIAIPLIMINIAVIALFVGFLKKEANKILFPLSIIGSVLIIFDYNIGWSTKTLVNNASFFEGAIPFFYYLNVFAGLVAAYFLIRNWLNKKKPSSENEGEFSKRNMVIIGSLFLIGSLTIGIQKYFDSKNIYIVQSKIFTQPSTPVTNRQSENRRETIEEDHSQLISAPIDNLFKAWTELDLNLDMGQWDANGVQYSKKFEPRRYQDILTGRQSLFSRLKSVEVLNYGISNIRRETNDRVTLNVQYSMNFNFKNGKIVNELNIKEKYILKYTASEYRWVILENYDYID</sequence>
<keyword evidence="2" id="KW-0812">Transmembrane</keyword>
<feature type="region of interest" description="Disordered" evidence="1">
    <location>
        <begin position="27"/>
        <end position="57"/>
    </location>
</feature>
<gene>
    <name evidence="3" type="ORF">IPP15_16235</name>
</gene>
<organism evidence="3 4">
    <name type="scientific">Candidatus Opimibacter skivensis</name>
    <dbReference type="NCBI Taxonomy" id="2982028"/>
    <lineage>
        <taxon>Bacteria</taxon>
        <taxon>Pseudomonadati</taxon>
        <taxon>Bacteroidota</taxon>
        <taxon>Saprospiria</taxon>
        <taxon>Saprospirales</taxon>
        <taxon>Saprospiraceae</taxon>
        <taxon>Candidatus Opimibacter</taxon>
    </lineage>
</organism>
<feature type="transmembrane region" description="Helical" evidence="2">
    <location>
        <begin position="61"/>
        <end position="78"/>
    </location>
</feature>
<feature type="transmembrane region" description="Helical" evidence="2">
    <location>
        <begin position="184"/>
        <end position="205"/>
    </location>
</feature>
<comment type="caution">
    <text evidence="3">The sequence shown here is derived from an EMBL/GenBank/DDBJ whole genome shotgun (WGS) entry which is preliminary data.</text>
</comment>
<evidence type="ECO:0000313" key="4">
    <source>
        <dbReference type="Proteomes" id="UP000808337"/>
    </source>
</evidence>
<dbReference type="AlphaFoldDB" id="A0A9D7XQ74"/>